<comment type="caution">
    <text evidence="1">The sequence shown here is derived from an EMBL/GenBank/DDBJ whole genome shotgun (WGS) entry which is preliminary data.</text>
</comment>
<dbReference type="Proteomes" id="UP001482620">
    <property type="component" value="Unassembled WGS sequence"/>
</dbReference>
<reference evidence="1 2" key="1">
    <citation type="submission" date="2021-06" db="EMBL/GenBank/DDBJ databases">
        <authorList>
            <person name="Palmer J.M."/>
        </authorList>
    </citation>
    <scope>NUCLEOTIDE SEQUENCE [LARGE SCALE GENOMIC DNA]</scope>
    <source>
        <strain evidence="2">if_2019</strain>
        <tissue evidence="1">Muscle</tissue>
    </source>
</reference>
<name>A0ABV0T3K0_9TELE</name>
<sequence>MVPCGGRSRSSWSGAIQSLYKQSMSLVCIAGIKSDLVLVLLHIQRSQLRWLWHLFRMTTGHLPQKVFHATSHQEEAQSTAQDTLEGLCLSAGLGTTLAFPRGAGGGVWGEGSLGVCLDYCPRDPVPDKRKTDEYEVYDAVFNCSFFFYSTGNKAGGFPQHWNLLLDQAMVEKMLQSPK</sequence>
<evidence type="ECO:0000313" key="1">
    <source>
        <dbReference type="EMBL" id="MEQ2227463.1"/>
    </source>
</evidence>
<protein>
    <submittedName>
        <fullName evidence="1">Uncharacterized protein</fullName>
    </submittedName>
</protein>
<keyword evidence="2" id="KW-1185">Reference proteome</keyword>
<evidence type="ECO:0000313" key="2">
    <source>
        <dbReference type="Proteomes" id="UP001482620"/>
    </source>
</evidence>
<dbReference type="EMBL" id="JAHRIQ010020412">
    <property type="protein sequence ID" value="MEQ2227463.1"/>
    <property type="molecule type" value="Genomic_DNA"/>
</dbReference>
<proteinExistence type="predicted"/>
<gene>
    <name evidence="1" type="ORF">ILYODFUR_037938</name>
</gene>
<organism evidence="1 2">
    <name type="scientific">Ilyodon furcidens</name>
    <name type="common">goldbreast splitfin</name>
    <dbReference type="NCBI Taxonomy" id="33524"/>
    <lineage>
        <taxon>Eukaryota</taxon>
        <taxon>Metazoa</taxon>
        <taxon>Chordata</taxon>
        <taxon>Craniata</taxon>
        <taxon>Vertebrata</taxon>
        <taxon>Euteleostomi</taxon>
        <taxon>Actinopterygii</taxon>
        <taxon>Neopterygii</taxon>
        <taxon>Teleostei</taxon>
        <taxon>Neoteleostei</taxon>
        <taxon>Acanthomorphata</taxon>
        <taxon>Ovalentaria</taxon>
        <taxon>Atherinomorphae</taxon>
        <taxon>Cyprinodontiformes</taxon>
        <taxon>Goodeidae</taxon>
        <taxon>Ilyodon</taxon>
    </lineage>
</organism>
<accession>A0ABV0T3K0</accession>